<keyword evidence="4 5" id="KW-0472">Membrane</keyword>
<keyword evidence="8" id="KW-1185">Reference proteome</keyword>
<accession>A0A418XVM2</accession>
<keyword evidence="7" id="KW-0436">Ligase</keyword>
<keyword evidence="2 5" id="KW-0812">Transmembrane</keyword>
<dbReference type="InterPro" id="IPR051533">
    <property type="entry name" value="WaaL-like"/>
</dbReference>
<dbReference type="PANTHER" id="PTHR37422:SF13">
    <property type="entry name" value="LIPOPOLYSACCHARIDE BIOSYNTHESIS PROTEIN PA4999-RELATED"/>
    <property type="match status" value="1"/>
</dbReference>
<proteinExistence type="predicted"/>
<evidence type="ECO:0000256" key="1">
    <source>
        <dbReference type="ARBA" id="ARBA00004141"/>
    </source>
</evidence>
<protein>
    <submittedName>
        <fullName evidence="7">O-antigen ligase domain-containing protein</fullName>
    </submittedName>
</protein>
<dbReference type="Proteomes" id="UP000283734">
    <property type="component" value="Unassembled WGS sequence"/>
</dbReference>
<dbReference type="OrthoDB" id="8576060at2"/>
<feature type="transmembrane region" description="Helical" evidence="5">
    <location>
        <begin position="249"/>
        <end position="267"/>
    </location>
</feature>
<feature type="transmembrane region" description="Helical" evidence="5">
    <location>
        <begin position="109"/>
        <end position="126"/>
    </location>
</feature>
<feature type="transmembrane region" description="Helical" evidence="5">
    <location>
        <begin position="178"/>
        <end position="195"/>
    </location>
</feature>
<organism evidence="7 8">
    <name type="scientific">Alcanivorax profundi</name>
    <dbReference type="NCBI Taxonomy" id="2338368"/>
    <lineage>
        <taxon>Bacteria</taxon>
        <taxon>Pseudomonadati</taxon>
        <taxon>Pseudomonadota</taxon>
        <taxon>Gammaproteobacteria</taxon>
        <taxon>Oceanospirillales</taxon>
        <taxon>Alcanivoracaceae</taxon>
        <taxon>Alcanivorax</taxon>
    </lineage>
</organism>
<keyword evidence="3 5" id="KW-1133">Transmembrane helix</keyword>
<evidence type="ECO:0000256" key="5">
    <source>
        <dbReference type="SAM" id="Phobius"/>
    </source>
</evidence>
<evidence type="ECO:0000256" key="3">
    <source>
        <dbReference type="ARBA" id="ARBA00022989"/>
    </source>
</evidence>
<feature type="transmembrane region" description="Helical" evidence="5">
    <location>
        <begin position="202"/>
        <end position="218"/>
    </location>
</feature>
<dbReference type="PANTHER" id="PTHR37422">
    <property type="entry name" value="TEICHURONIC ACID BIOSYNTHESIS PROTEIN TUAE"/>
    <property type="match status" value="1"/>
</dbReference>
<comment type="subcellular location">
    <subcellularLocation>
        <location evidence="1">Membrane</location>
        <topology evidence="1">Multi-pass membrane protein</topology>
    </subcellularLocation>
</comment>
<feature type="transmembrane region" description="Helical" evidence="5">
    <location>
        <begin position="224"/>
        <end position="242"/>
    </location>
</feature>
<name>A0A418XVM2_9GAMM</name>
<comment type="caution">
    <text evidence="7">The sequence shown here is derived from an EMBL/GenBank/DDBJ whole genome shotgun (WGS) entry which is preliminary data.</text>
</comment>
<dbReference type="EMBL" id="QYYA01000004">
    <property type="protein sequence ID" value="RJG16784.1"/>
    <property type="molecule type" value="Genomic_DNA"/>
</dbReference>
<feature type="transmembrane region" description="Helical" evidence="5">
    <location>
        <begin position="84"/>
        <end position="103"/>
    </location>
</feature>
<feature type="transmembrane region" description="Helical" evidence="5">
    <location>
        <begin position="341"/>
        <end position="360"/>
    </location>
</feature>
<feature type="transmembrane region" description="Helical" evidence="5">
    <location>
        <begin position="33"/>
        <end position="54"/>
    </location>
</feature>
<dbReference type="GO" id="GO:0016020">
    <property type="term" value="C:membrane"/>
    <property type="evidence" value="ECO:0007669"/>
    <property type="project" value="UniProtKB-SubCell"/>
</dbReference>
<evidence type="ECO:0000313" key="8">
    <source>
        <dbReference type="Proteomes" id="UP000283734"/>
    </source>
</evidence>
<dbReference type="AlphaFoldDB" id="A0A418XVM2"/>
<evidence type="ECO:0000256" key="2">
    <source>
        <dbReference type="ARBA" id="ARBA00022692"/>
    </source>
</evidence>
<evidence type="ECO:0000259" key="6">
    <source>
        <dbReference type="Pfam" id="PF04932"/>
    </source>
</evidence>
<feature type="transmembrane region" description="Helical" evidence="5">
    <location>
        <begin position="60"/>
        <end position="77"/>
    </location>
</feature>
<feature type="domain" description="O-antigen ligase-related" evidence="6">
    <location>
        <begin position="207"/>
        <end position="345"/>
    </location>
</feature>
<reference evidence="7 8" key="1">
    <citation type="submission" date="2018-09" db="EMBL/GenBank/DDBJ databases">
        <title>Alcanivorax profundi sp. nov., isolated from 1000 m-depth seawater of the Mariana Trench.</title>
        <authorList>
            <person name="Liu J."/>
        </authorList>
    </citation>
    <scope>NUCLEOTIDE SEQUENCE [LARGE SCALE GENOMIC DNA]</scope>
    <source>
        <strain evidence="7 8">MTEO17</strain>
    </source>
</reference>
<dbReference type="InterPro" id="IPR007016">
    <property type="entry name" value="O-antigen_ligase-rel_domated"/>
</dbReference>
<dbReference type="RefSeq" id="WP_119918341.1">
    <property type="nucleotide sequence ID" value="NZ_QYYA01000004.1"/>
</dbReference>
<feature type="transmembrane region" description="Helical" evidence="5">
    <location>
        <begin position="133"/>
        <end position="158"/>
    </location>
</feature>
<evidence type="ECO:0000256" key="4">
    <source>
        <dbReference type="ARBA" id="ARBA00023136"/>
    </source>
</evidence>
<dbReference type="GO" id="GO:0016874">
    <property type="term" value="F:ligase activity"/>
    <property type="evidence" value="ECO:0007669"/>
    <property type="project" value="UniProtKB-KW"/>
</dbReference>
<dbReference type="Pfam" id="PF04932">
    <property type="entry name" value="Wzy_C"/>
    <property type="match status" value="1"/>
</dbReference>
<sequence length="423" mass="46258">MGKVFDWKRRKGNVMGSVFMFPEFGGLGLKEKVLCGMAFVAFFLFGVINGDAVYWNNSKVTAIEMVFSVLVLSAFGVRDFVRSPYVWIAVFFFIAVLGINLVGGDWGRASGMAAHFLFFAATFVLVSRIHSAALAVLLGVAAGAVWGGIRMIVAWYLMEFPSGFDWLNDPPGFANIRHFGYLLCVASVVGYWGGAKVTLSSKLLFCLVFFFSFSLMLWSGARGAILASVSGCFFLFVIFERLRAPGVMVLYIGLLVAAMAVSAKFPVDQKGMGWVKAFDRSVQVKSLNGISTNRFAIWADSVHEIKQHPFLGNGGEAFVRAFPDGFAVQAHNGFLQVTLEWGGIFSVIFFTVVLSLFLRGVVCCRRGRADSVYLYAGLSLFSTLFVLSLYDGVFYHAMPSAIFSGACAIILAEVKRLQAPLSS</sequence>
<feature type="transmembrane region" description="Helical" evidence="5">
    <location>
        <begin position="372"/>
        <end position="390"/>
    </location>
</feature>
<evidence type="ECO:0000313" key="7">
    <source>
        <dbReference type="EMBL" id="RJG16784.1"/>
    </source>
</evidence>
<gene>
    <name evidence="7" type="ORF">D4A39_13265</name>
</gene>